<dbReference type="Pfam" id="PF00685">
    <property type="entry name" value="Sulfotransfer_1"/>
    <property type="match status" value="1"/>
</dbReference>
<dbReference type="EMBL" id="CP002349">
    <property type="protein sequence ID" value="ADR20590.1"/>
    <property type="molecule type" value="Genomic_DNA"/>
</dbReference>
<dbReference type="InterPro" id="IPR027417">
    <property type="entry name" value="P-loop_NTPase"/>
</dbReference>
<evidence type="ECO:0000259" key="1">
    <source>
        <dbReference type="Pfam" id="PF00685"/>
    </source>
</evidence>
<dbReference type="Gene3D" id="3.40.50.300">
    <property type="entry name" value="P-loop containing nucleotide triphosphate hydrolases"/>
    <property type="match status" value="1"/>
</dbReference>
<name>E4TQM9_MARTH</name>
<evidence type="ECO:0000313" key="2">
    <source>
        <dbReference type="EMBL" id="ADR20590.1"/>
    </source>
</evidence>
<dbReference type="SUPFAM" id="SSF52540">
    <property type="entry name" value="P-loop containing nucleoside triphosphate hydrolases"/>
    <property type="match status" value="1"/>
</dbReference>
<organism evidence="2 3">
    <name type="scientific">Marivirga tractuosa (strain ATCC 23168 / DSM 4126 / NBRC 15989 / NCIMB 1408 / VKM B-1430 / H-43)</name>
    <name type="common">Microscilla tractuosa</name>
    <name type="synonym">Flexibacter tractuosus</name>
    <dbReference type="NCBI Taxonomy" id="643867"/>
    <lineage>
        <taxon>Bacteria</taxon>
        <taxon>Pseudomonadati</taxon>
        <taxon>Bacteroidota</taxon>
        <taxon>Cytophagia</taxon>
        <taxon>Cytophagales</taxon>
        <taxon>Marivirgaceae</taxon>
        <taxon>Marivirga</taxon>
    </lineage>
</organism>
<protein>
    <recommendedName>
        <fullName evidence="1">Sulfotransferase domain-containing protein</fullName>
    </recommendedName>
</protein>
<sequence>MLNSIKKLLLGSPKAINDNPFKSLSYYNDFVNDNFLLCTGMGRSGTHFMAKLFDNSKNVDALHLDEVGNSTADSFYQYAKWYGLDVDTYPLLSSRNYLIKEAKSENKIFFESNPYLSLHISDFIKHLNTKVILIYRDPKKVIESHYNKGWYLDHKLAFQIDQHRLPGYQYEYQSPNHFFGRFHPNTRRELDGWQTLTRVGKISWMWRQVYKTGLSELKSHPAKIYLVKLEDFDYSSYQNCCKFLGVSEITENRFEEIRTKKPGKGAYSSFPEWSEKEINEFLFYTNDILKDLNNQLKKSL</sequence>
<reference evidence="2 3" key="1">
    <citation type="journal article" date="2011" name="Stand. Genomic Sci.">
        <title>Complete genome sequence of Marivirga tractuosa type strain (H-43).</title>
        <authorList>
            <person name="Pagani I."/>
            <person name="Chertkov O."/>
            <person name="Lapidus A."/>
            <person name="Lucas S."/>
            <person name="Del Rio T.G."/>
            <person name="Tice H."/>
            <person name="Copeland A."/>
            <person name="Cheng J.F."/>
            <person name="Nolan M."/>
            <person name="Saunders E."/>
            <person name="Pitluck S."/>
            <person name="Held B."/>
            <person name="Goodwin L."/>
            <person name="Liolios K."/>
            <person name="Ovchinikova G."/>
            <person name="Ivanova N."/>
            <person name="Mavromatis K."/>
            <person name="Pati A."/>
            <person name="Chen A."/>
            <person name="Palaniappan K."/>
            <person name="Land M."/>
            <person name="Hauser L."/>
            <person name="Jeffries C.D."/>
            <person name="Detter J.C."/>
            <person name="Han C."/>
            <person name="Tapia R."/>
            <person name="Ngatchou-Djao O.D."/>
            <person name="Rohde M."/>
            <person name="Goker M."/>
            <person name="Spring S."/>
            <person name="Sikorski J."/>
            <person name="Woyke T."/>
            <person name="Bristow J."/>
            <person name="Eisen J.A."/>
            <person name="Markowitz V."/>
            <person name="Hugenholtz P."/>
            <person name="Klenk H.P."/>
            <person name="Kyrpides N.C."/>
        </authorList>
    </citation>
    <scope>NUCLEOTIDE SEQUENCE [LARGE SCALE GENOMIC DNA]</scope>
    <source>
        <strain evidence="3">ATCC 23168 / DSM 4126 / NBRC 15989 / NCIMB 1408 / VKM B-1430 / H-43</strain>
    </source>
</reference>
<dbReference type="OrthoDB" id="7861019at2"/>
<dbReference type="GO" id="GO:0008146">
    <property type="term" value="F:sulfotransferase activity"/>
    <property type="evidence" value="ECO:0007669"/>
    <property type="project" value="InterPro"/>
</dbReference>
<dbReference type="HOGENOM" id="CLU_978693_0_0_10"/>
<evidence type="ECO:0000313" key="3">
    <source>
        <dbReference type="Proteomes" id="UP000008720"/>
    </source>
</evidence>
<dbReference type="RefSeq" id="WP_013452741.1">
    <property type="nucleotide sequence ID" value="NC_014759.1"/>
</dbReference>
<gene>
    <name evidence="2" type="ordered locus">Ftrac_0587</name>
</gene>
<dbReference type="Proteomes" id="UP000008720">
    <property type="component" value="Chromosome"/>
</dbReference>
<dbReference type="KEGG" id="mtt:Ftrac_0587"/>
<dbReference type="AlphaFoldDB" id="E4TQM9"/>
<proteinExistence type="predicted"/>
<feature type="domain" description="Sulfotransferase" evidence="1">
    <location>
        <begin position="37"/>
        <end position="257"/>
    </location>
</feature>
<keyword evidence="3" id="KW-1185">Reference proteome</keyword>
<dbReference type="InterPro" id="IPR000863">
    <property type="entry name" value="Sulfotransferase_dom"/>
</dbReference>
<dbReference type="STRING" id="643867.Ftrac_0587"/>
<accession>E4TQM9</accession>